<proteinExistence type="inferred from homology"/>
<dbReference type="AlphaFoldDB" id="A0A1E3SFY9"/>
<gene>
    <name evidence="5" type="ORF">BST27_06505</name>
</gene>
<reference evidence="5 6" key="1">
    <citation type="submission" date="2017-02" db="EMBL/GenBank/DDBJ databases">
        <title>The new phylogeny of genus Mycobacterium.</title>
        <authorList>
            <person name="Tortoli E."/>
            <person name="Trovato A."/>
            <person name="Cirillo D.M."/>
        </authorList>
    </citation>
    <scope>NUCLEOTIDE SEQUENCE [LARGE SCALE GENOMIC DNA]</scope>
    <source>
        <strain evidence="5 6">DSM 44049</strain>
    </source>
</reference>
<evidence type="ECO:0008006" key="7">
    <source>
        <dbReference type="Google" id="ProtNLM"/>
    </source>
</evidence>
<dbReference type="EMBL" id="MVHT01000011">
    <property type="protein sequence ID" value="ORB09411.1"/>
    <property type="molecule type" value="Genomic_DNA"/>
</dbReference>
<dbReference type="InterPro" id="IPR036388">
    <property type="entry name" value="WH-like_DNA-bd_sf"/>
</dbReference>
<dbReference type="Proteomes" id="UP000192739">
    <property type="component" value="Unassembled WGS sequence"/>
</dbReference>
<dbReference type="Pfam" id="PF03965">
    <property type="entry name" value="Penicillinase_R"/>
    <property type="match status" value="1"/>
</dbReference>
<dbReference type="GO" id="GO:0045892">
    <property type="term" value="P:negative regulation of DNA-templated transcription"/>
    <property type="evidence" value="ECO:0007669"/>
    <property type="project" value="InterPro"/>
</dbReference>
<evidence type="ECO:0000313" key="5">
    <source>
        <dbReference type="EMBL" id="ORB09411.1"/>
    </source>
</evidence>
<dbReference type="Gene3D" id="1.10.10.10">
    <property type="entry name" value="Winged helix-like DNA-binding domain superfamily/Winged helix DNA-binding domain"/>
    <property type="match status" value="1"/>
</dbReference>
<comment type="similarity">
    <text evidence="1">Belongs to the BlaI transcriptional regulatory family.</text>
</comment>
<evidence type="ECO:0000256" key="1">
    <source>
        <dbReference type="ARBA" id="ARBA00011046"/>
    </source>
</evidence>
<dbReference type="Gene3D" id="6.10.140.850">
    <property type="match status" value="1"/>
</dbReference>
<dbReference type="GO" id="GO:0003677">
    <property type="term" value="F:DNA binding"/>
    <property type="evidence" value="ECO:0007669"/>
    <property type="project" value="UniProtKB-KW"/>
</dbReference>
<protein>
    <recommendedName>
        <fullName evidence="7">Transcriptional regulator</fullName>
    </recommendedName>
</protein>
<dbReference type="SUPFAM" id="SSF46785">
    <property type="entry name" value="Winged helix' DNA-binding domain"/>
    <property type="match status" value="1"/>
</dbReference>
<evidence type="ECO:0000313" key="6">
    <source>
        <dbReference type="Proteomes" id="UP000192739"/>
    </source>
</evidence>
<comment type="caution">
    <text evidence="5">The sequence shown here is derived from an EMBL/GenBank/DDBJ whole genome shotgun (WGS) entry which is preliminary data.</text>
</comment>
<sequence>MEELWKARSPQTGRHLHNALSVHRRLAYTTITTVLTRLTAKGLVVAYRDERAHRYAPRREHGELVAELMADALSHATDVAARRSALMHFVESVNSDDASALLRALADVHAADHPGGGWPPSAC</sequence>
<keyword evidence="2" id="KW-0805">Transcription regulation</keyword>
<evidence type="ECO:0000256" key="4">
    <source>
        <dbReference type="ARBA" id="ARBA00023163"/>
    </source>
</evidence>
<dbReference type="STRING" id="28445.BHQ20_12875"/>
<name>A0A1E3SFY9_MYCIE</name>
<dbReference type="InterPro" id="IPR036390">
    <property type="entry name" value="WH_DNA-bd_sf"/>
</dbReference>
<evidence type="ECO:0000256" key="3">
    <source>
        <dbReference type="ARBA" id="ARBA00023125"/>
    </source>
</evidence>
<keyword evidence="4" id="KW-0804">Transcription</keyword>
<accession>A0A1E3SFY9</accession>
<keyword evidence="3" id="KW-0238">DNA-binding</keyword>
<evidence type="ECO:0000256" key="2">
    <source>
        <dbReference type="ARBA" id="ARBA00023015"/>
    </source>
</evidence>
<dbReference type="InterPro" id="IPR005650">
    <property type="entry name" value="BlaI_family"/>
</dbReference>
<keyword evidence="6" id="KW-1185">Reference proteome</keyword>
<organism evidence="5 6">
    <name type="scientific">Mycobacterium intermedium</name>
    <dbReference type="NCBI Taxonomy" id="28445"/>
    <lineage>
        <taxon>Bacteria</taxon>
        <taxon>Bacillati</taxon>
        <taxon>Actinomycetota</taxon>
        <taxon>Actinomycetes</taxon>
        <taxon>Mycobacteriales</taxon>
        <taxon>Mycobacteriaceae</taxon>
        <taxon>Mycobacterium</taxon>
        <taxon>Mycobacterium simiae complex</taxon>
    </lineage>
</organism>